<evidence type="ECO:0000313" key="4">
    <source>
        <dbReference type="Proteomes" id="UP000009080"/>
    </source>
</evidence>
<organism evidence="3 4">
    <name type="scientific">Teredinibacter turnerae (strain ATCC 39867 / T7901)</name>
    <dbReference type="NCBI Taxonomy" id="377629"/>
    <lineage>
        <taxon>Bacteria</taxon>
        <taxon>Pseudomonadati</taxon>
        <taxon>Pseudomonadota</taxon>
        <taxon>Gammaproteobacteria</taxon>
        <taxon>Cellvibrionales</taxon>
        <taxon>Cellvibrionaceae</taxon>
        <taxon>Teredinibacter</taxon>
    </lineage>
</organism>
<protein>
    <submittedName>
        <fullName evidence="3">Parallel beta-helix repeat-containing domain protein</fullName>
    </submittedName>
</protein>
<dbReference type="KEGG" id="ttu:TERTU_2532"/>
<dbReference type="STRING" id="377629.TERTU_2532"/>
<evidence type="ECO:0000313" key="3">
    <source>
        <dbReference type="EMBL" id="ACR12857.1"/>
    </source>
</evidence>
<evidence type="ECO:0000259" key="2">
    <source>
        <dbReference type="Pfam" id="PF14238"/>
    </source>
</evidence>
<dbReference type="Proteomes" id="UP000009080">
    <property type="component" value="Chromosome"/>
</dbReference>
<evidence type="ECO:0000256" key="1">
    <source>
        <dbReference type="SAM" id="SignalP"/>
    </source>
</evidence>
<dbReference type="HOGENOM" id="CLU_060896_0_0_6"/>
<dbReference type="EMBL" id="CP001614">
    <property type="protein sequence ID" value="ACR12857.1"/>
    <property type="molecule type" value="Genomic_DNA"/>
</dbReference>
<proteinExistence type="predicted"/>
<feature type="domain" description="DUF4340" evidence="2">
    <location>
        <begin position="67"/>
        <end position="246"/>
    </location>
</feature>
<gene>
    <name evidence="3" type="ordered locus">TERTU_2532</name>
</gene>
<reference evidence="3 4" key="1">
    <citation type="journal article" date="2009" name="PLoS ONE">
        <title>The complete genome of Teredinibacter turnerae T7901: an intracellular endosymbiont of marine wood-boring bivalves (shipworms).</title>
        <authorList>
            <person name="Yang J.C."/>
            <person name="Madupu R."/>
            <person name="Durkin A.S."/>
            <person name="Ekborg N.A."/>
            <person name="Pedamallu C.S."/>
            <person name="Hostetler J.B."/>
            <person name="Radune D."/>
            <person name="Toms B.S."/>
            <person name="Henrissat B."/>
            <person name="Coutinho P.M."/>
            <person name="Schwarz S."/>
            <person name="Field L."/>
            <person name="Trindade-Silva A.E."/>
            <person name="Soares C.A.G."/>
            <person name="Elshahawi S."/>
            <person name="Hanora A."/>
            <person name="Schmidt E.W."/>
            <person name="Haygood M.G."/>
            <person name="Posfai J."/>
            <person name="Benner J."/>
            <person name="Madinger C."/>
            <person name="Nove J."/>
            <person name="Anton B."/>
            <person name="Chaudhary K."/>
            <person name="Foster J."/>
            <person name="Holman A."/>
            <person name="Kumar S."/>
            <person name="Lessard P.A."/>
            <person name="Luyten Y.A."/>
            <person name="Slatko B."/>
            <person name="Wood N."/>
            <person name="Wu B."/>
            <person name="Teplitski M."/>
            <person name="Mougous J.D."/>
            <person name="Ward N."/>
            <person name="Eisen J.A."/>
            <person name="Badger J.H."/>
            <person name="Distel D.L."/>
        </authorList>
    </citation>
    <scope>NUCLEOTIDE SEQUENCE [LARGE SCALE GENOMIC DNA]</scope>
    <source>
        <strain evidence="4">ATCC 39867 / T7901</strain>
    </source>
</reference>
<feature type="signal peptide" evidence="1">
    <location>
        <begin position="1"/>
        <end position="23"/>
    </location>
</feature>
<dbReference type="RefSeq" id="WP_015818969.1">
    <property type="nucleotide sequence ID" value="NC_012997.1"/>
</dbReference>
<dbReference type="Pfam" id="PF14238">
    <property type="entry name" value="DUF4340"/>
    <property type="match status" value="1"/>
</dbReference>
<dbReference type="AlphaFoldDB" id="C5BL94"/>
<keyword evidence="4" id="KW-1185">Reference proteome</keyword>
<feature type="chain" id="PRO_5002948852" evidence="1">
    <location>
        <begin position="24"/>
        <end position="310"/>
    </location>
</feature>
<accession>C5BL94</accession>
<name>C5BL94_TERTT</name>
<dbReference type="eggNOG" id="ENOG5031F07">
    <property type="taxonomic scope" value="Bacteria"/>
</dbReference>
<dbReference type="OrthoDB" id="5431982at2"/>
<dbReference type="InterPro" id="IPR025641">
    <property type="entry name" value="DUF4340"/>
</dbReference>
<keyword evidence="1" id="KW-0732">Signal</keyword>
<sequence>MNKAIKVLAGLLVAQLLVILALQTNKPGTTQVAAQPLISVNLNTVDTLRIDDSDGGQVTLRKEGDRWQITNYGNQPADQNKVAELLQKLSDIEVRWPVASSAAAAERFEVAEGSAQKTLTFQTGDRVIDSLFMGTSPSYRRIHVRANGSDDIYQVELAQHDIPANPESWMDKTVLEFEGDILSVNAGDIAVSRDTNGDETSWKLAGSATDSTDPTLINTWVKRFNSLVVSALVPAQEVEPIIVQNPALTAHLSSDKGDADYAFYTANEKYYVKRFGSSALYEIASYQAKPIVEIEAKKFMLNTSDAEPPQ</sequence>